<evidence type="ECO:0000259" key="2">
    <source>
        <dbReference type="Pfam" id="PF13454"/>
    </source>
</evidence>
<evidence type="ECO:0000313" key="3">
    <source>
        <dbReference type="EMBL" id="MBB3941500.1"/>
    </source>
</evidence>
<dbReference type="PANTHER" id="PTHR40254:SF1">
    <property type="entry name" value="BLR0577 PROTEIN"/>
    <property type="match status" value="1"/>
</dbReference>
<feature type="region of interest" description="Disordered" evidence="1">
    <location>
        <begin position="219"/>
        <end position="239"/>
    </location>
</feature>
<dbReference type="Gene3D" id="3.50.50.60">
    <property type="entry name" value="FAD/NAD(P)-binding domain"/>
    <property type="match status" value="2"/>
</dbReference>
<accession>A0A7W6C6L1</accession>
<gene>
    <name evidence="3" type="ORF">GGR39_003177</name>
</gene>
<sequence length="468" mass="50022">MAIIGGGFTGAAVAYHLARLADGPLRIVVFEPRAEIGQGVAYSTQDPIHRINVPAARMTLLPDDQEHFARWLVAQGELDGDPDATLANGQSFPARRLFGRYVAEHLQPLLASGQVEHHQGRIKSVASEDSGWMLVTDSGESFAADVIVIATSHPPPSPPSVLARAFGGEPKFIADPWAAGALAPIGREDSVLVVGTGLTMADTIATLDAQGHRGQITAISRRGQRSHSHADTHVEPFGDFATRPPRTALDLLRRVRVAARAGRPWQGLFDRLRVQGPDIWKALPLVERRRLIRHLRPFWDTHRFRIAPQIGAVLDRRIAEGTLMVEAASIQQAEMQSGRFAVTLQGRAGQNRSSALRRQSFNAVIATTGPGHGSILTSLPVLSGLLASGSLVPDPTGLGIAVDESSHLIGTQGPNPRAFVAGPLARGTFGELMGLPEVTNHAVFVAKNITVFLADCGAVAKRACPEPL</sequence>
<feature type="domain" description="FAD-dependent urate hydroxylase HpyO/Asp monooxygenase CreE-like FAD/NAD(P)-binding" evidence="2">
    <location>
        <begin position="2"/>
        <end position="153"/>
    </location>
</feature>
<dbReference type="InterPro" id="IPR052189">
    <property type="entry name" value="L-asp_N-monooxygenase_NS-form"/>
</dbReference>
<evidence type="ECO:0000256" key="1">
    <source>
        <dbReference type="SAM" id="MobiDB-lite"/>
    </source>
</evidence>
<dbReference type="Proteomes" id="UP000561459">
    <property type="component" value="Unassembled WGS sequence"/>
</dbReference>
<keyword evidence="4" id="KW-1185">Reference proteome</keyword>
<protein>
    <submittedName>
        <fullName evidence="3">Putative NAD(P)/FAD-binding protein YdhS</fullName>
    </submittedName>
</protein>
<dbReference type="InterPro" id="IPR038732">
    <property type="entry name" value="HpyO/CreE_NAD-binding"/>
</dbReference>
<dbReference type="Pfam" id="PF13454">
    <property type="entry name" value="NAD_binding_9"/>
    <property type="match status" value="1"/>
</dbReference>
<comment type="caution">
    <text evidence="3">The sequence shown here is derived from an EMBL/GenBank/DDBJ whole genome shotgun (WGS) entry which is preliminary data.</text>
</comment>
<dbReference type="InterPro" id="IPR036188">
    <property type="entry name" value="FAD/NAD-bd_sf"/>
</dbReference>
<dbReference type="RefSeq" id="WP_221226178.1">
    <property type="nucleotide sequence ID" value="NZ_JACIDY010000009.1"/>
</dbReference>
<dbReference type="SUPFAM" id="SSF51905">
    <property type="entry name" value="FAD/NAD(P)-binding domain"/>
    <property type="match status" value="1"/>
</dbReference>
<reference evidence="3 4" key="1">
    <citation type="submission" date="2020-08" db="EMBL/GenBank/DDBJ databases">
        <title>Genomic Encyclopedia of Type Strains, Phase IV (KMG-IV): sequencing the most valuable type-strain genomes for metagenomic binning, comparative biology and taxonomic classification.</title>
        <authorList>
            <person name="Goeker M."/>
        </authorList>
    </citation>
    <scope>NUCLEOTIDE SEQUENCE [LARGE SCALE GENOMIC DNA]</scope>
    <source>
        <strain evidence="3 4">DSM 27568</strain>
    </source>
</reference>
<name>A0A7W6C6L1_9SPHN</name>
<dbReference type="AlphaFoldDB" id="A0A7W6C6L1"/>
<dbReference type="EMBL" id="JACIDY010000009">
    <property type="protein sequence ID" value="MBB3941500.1"/>
    <property type="molecule type" value="Genomic_DNA"/>
</dbReference>
<proteinExistence type="predicted"/>
<evidence type="ECO:0000313" key="4">
    <source>
        <dbReference type="Proteomes" id="UP000561459"/>
    </source>
</evidence>
<organism evidence="3 4">
    <name type="scientific">Novosphingobium fluoreni</name>
    <dbReference type="NCBI Taxonomy" id="1391222"/>
    <lineage>
        <taxon>Bacteria</taxon>
        <taxon>Pseudomonadati</taxon>
        <taxon>Pseudomonadota</taxon>
        <taxon>Alphaproteobacteria</taxon>
        <taxon>Sphingomonadales</taxon>
        <taxon>Sphingomonadaceae</taxon>
        <taxon>Novosphingobium</taxon>
    </lineage>
</organism>
<dbReference type="PANTHER" id="PTHR40254">
    <property type="entry name" value="BLR0577 PROTEIN"/>
    <property type="match status" value="1"/>
</dbReference>